<organism evidence="10 11">
    <name type="scientific">Litorivicinus lipolyticus</name>
    <dbReference type="NCBI Taxonomy" id="418701"/>
    <lineage>
        <taxon>Bacteria</taxon>
        <taxon>Pseudomonadati</taxon>
        <taxon>Pseudomonadota</taxon>
        <taxon>Gammaproteobacteria</taxon>
        <taxon>Oceanospirillales</taxon>
        <taxon>Litorivicinaceae</taxon>
        <taxon>Litorivicinus</taxon>
    </lineage>
</organism>
<evidence type="ECO:0000256" key="6">
    <source>
        <dbReference type="ARBA" id="ARBA00023274"/>
    </source>
</evidence>
<evidence type="ECO:0000313" key="10">
    <source>
        <dbReference type="EMBL" id="QGG80906.1"/>
    </source>
</evidence>
<dbReference type="KEGG" id="llp:GH975_10140"/>
<feature type="region of interest" description="Disordered" evidence="9">
    <location>
        <begin position="1"/>
        <end position="24"/>
    </location>
</feature>
<dbReference type="EMBL" id="CP045871">
    <property type="protein sequence ID" value="QGG80906.1"/>
    <property type="molecule type" value="Genomic_DNA"/>
</dbReference>
<dbReference type="GO" id="GO:0005829">
    <property type="term" value="C:cytosol"/>
    <property type="evidence" value="ECO:0007669"/>
    <property type="project" value="TreeGrafter"/>
</dbReference>
<evidence type="ECO:0000256" key="4">
    <source>
        <dbReference type="ARBA" id="ARBA00022884"/>
    </source>
</evidence>
<dbReference type="Proteomes" id="UP000388235">
    <property type="component" value="Chromosome"/>
</dbReference>
<evidence type="ECO:0000256" key="7">
    <source>
        <dbReference type="ARBA" id="ARBA00035136"/>
    </source>
</evidence>
<accession>A0A5Q2QFV1</accession>
<dbReference type="FunFam" id="1.20.58.110:FF:000001">
    <property type="entry name" value="30S ribosomal protein S20"/>
    <property type="match status" value="1"/>
</dbReference>
<evidence type="ECO:0000313" key="11">
    <source>
        <dbReference type="Proteomes" id="UP000388235"/>
    </source>
</evidence>
<dbReference type="Pfam" id="PF01649">
    <property type="entry name" value="Ribosomal_S20p"/>
    <property type="match status" value="1"/>
</dbReference>
<gene>
    <name evidence="8 10" type="primary">rpsT</name>
    <name evidence="10" type="ORF">GH975_10140</name>
</gene>
<dbReference type="GO" id="GO:0015935">
    <property type="term" value="C:small ribosomal subunit"/>
    <property type="evidence" value="ECO:0007669"/>
    <property type="project" value="TreeGrafter"/>
</dbReference>
<dbReference type="NCBIfam" id="TIGR00029">
    <property type="entry name" value="S20"/>
    <property type="match status" value="1"/>
</dbReference>
<keyword evidence="11" id="KW-1185">Reference proteome</keyword>
<dbReference type="PANTHER" id="PTHR33398:SF1">
    <property type="entry name" value="SMALL RIBOSOMAL SUBUNIT PROTEIN BS20C"/>
    <property type="match status" value="1"/>
</dbReference>
<dbReference type="RefSeq" id="WP_153714409.1">
    <property type="nucleotide sequence ID" value="NZ_CP045871.1"/>
</dbReference>
<keyword evidence="4 8" id="KW-0694">RNA-binding</keyword>
<dbReference type="GO" id="GO:0006412">
    <property type="term" value="P:translation"/>
    <property type="evidence" value="ECO:0007669"/>
    <property type="project" value="UniProtKB-UniRule"/>
</dbReference>
<reference evidence="10 11" key="1">
    <citation type="submission" date="2019-11" db="EMBL/GenBank/DDBJ databases">
        <authorList>
            <person name="Khan S.A."/>
            <person name="Jeon C.O."/>
            <person name="Chun B.H."/>
        </authorList>
    </citation>
    <scope>NUCLEOTIDE SEQUENCE [LARGE SCALE GENOMIC DNA]</scope>
    <source>
        <strain evidence="10 11">IMCC 1097</strain>
    </source>
</reference>
<keyword evidence="5 8" id="KW-0689">Ribosomal protein</keyword>
<dbReference type="SUPFAM" id="SSF46992">
    <property type="entry name" value="Ribosomal protein S20"/>
    <property type="match status" value="1"/>
</dbReference>
<name>A0A5Q2QFV1_9GAMM</name>
<dbReference type="PANTHER" id="PTHR33398">
    <property type="entry name" value="30S RIBOSOMAL PROTEIN S20"/>
    <property type="match status" value="1"/>
</dbReference>
<evidence type="ECO:0000256" key="9">
    <source>
        <dbReference type="SAM" id="MobiDB-lite"/>
    </source>
</evidence>
<keyword evidence="6 8" id="KW-0687">Ribonucleoprotein</keyword>
<sequence length="89" mass="9631">MANSPQARKRARQAEGRRARNASLRSRVRTTIKKVIVALNAADADAASSAFQAVQPEIDKMVNKGIFSANKAARTKSRLNARIKALKAA</sequence>
<protein>
    <recommendedName>
        <fullName evidence="7 8">Small ribosomal subunit protein bS20</fullName>
    </recommendedName>
</protein>
<dbReference type="InterPro" id="IPR002583">
    <property type="entry name" value="Ribosomal_bS20"/>
</dbReference>
<evidence type="ECO:0000256" key="5">
    <source>
        <dbReference type="ARBA" id="ARBA00022980"/>
    </source>
</evidence>
<dbReference type="HAMAP" id="MF_00500">
    <property type="entry name" value="Ribosomal_bS20"/>
    <property type="match status" value="1"/>
</dbReference>
<dbReference type="Gene3D" id="1.20.58.110">
    <property type="entry name" value="Ribosomal protein S20"/>
    <property type="match status" value="1"/>
</dbReference>
<keyword evidence="3 8" id="KW-0699">rRNA-binding</keyword>
<dbReference type="AlphaFoldDB" id="A0A5Q2QFV1"/>
<evidence type="ECO:0000256" key="2">
    <source>
        <dbReference type="ARBA" id="ARBA00007634"/>
    </source>
</evidence>
<dbReference type="OrthoDB" id="9807974at2"/>
<proteinExistence type="inferred from homology"/>
<evidence type="ECO:0000256" key="8">
    <source>
        <dbReference type="HAMAP-Rule" id="MF_00500"/>
    </source>
</evidence>
<dbReference type="GO" id="GO:0070181">
    <property type="term" value="F:small ribosomal subunit rRNA binding"/>
    <property type="evidence" value="ECO:0007669"/>
    <property type="project" value="TreeGrafter"/>
</dbReference>
<dbReference type="GO" id="GO:0003735">
    <property type="term" value="F:structural constituent of ribosome"/>
    <property type="evidence" value="ECO:0007669"/>
    <property type="project" value="InterPro"/>
</dbReference>
<evidence type="ECO:0000256" key="3">
    <source>
        <dbReference type="ARBA" id="ARBA00022730"/>
    </source>
</evidence>
<comment type="similarity">
    <text evidence="2 8">Belongs to the bacterial ribosomal protein bS20 family.</text>
</comment>
<evidence type="ECO:0000256" key="1">
    <source>
        <dbReference type="ARBA" id="ARBA00003134"/>
    </source>
</evidence>
<comment type="function">
    <text evidence="1 8">Binds directly to 16S ribosomal RNA.</text>
</comment>
<dbReference type="InterPro" id="IPR036510">
    <property type="entry name" value="Ribosomal_bS20_sf"/>
</dbReference>